<evidence type="ECO:0000256" key="1">
    <source>
        <dbReference type="SAM" id="Phobius"/>
    </source>
</evidence>
<comment type="caution">
    <text evidence="2">The sequence shown here is derived from an EMBL/GenBank/DDBJ whole genome shotgun (WGS) entry which is preliminary data.</text>
</comment>
<accession>A0A401YGA5</accession>
<feature type="transmembrane region" description="Helical" evidence="1">
    <location>
        <begin position="201"/>
        <end position="219"/>
    </location>
</feature>
<feature type="transmembrane region" description="Helical" evidence="1">
    <location>
        <begin position="412"/>
        <end position="435"/>
    </location>
</feature>
<organism evidence="2 3">
    <name type="scientific">Embleya hyalina</name>
    <dbReference type="NCBI Taxonomy" id="516124"/>
    <lineage>
        <taxon>Bacteria</taxon>
        <taxon>Bacillati</taxon>
        <taxon>Actinomycetota</taxon>
        <taxon>Actinomycetes</taxon>
        <taxon>Kitasatosporales</taxon>
        <taxon>Streptomycetaceae</taxon>
        <taxon>Embleya</taxon>
    </lineage>
</organism>
<dbReference type="OrthoDB" id="2014935at2"/>
<keyword evidence="3" id="KW-1185">Reference proteome</keyword>
<keyword evidence="1" id="KW-1133">Transmembrane helix</keyword>
<dbReference type="RefSeq" id="WP_126635903.1">
    <property type="nucleotide sequence ID" value="NZ_BIFH01000014.1"/>
</dbReference>
<feature type="transmembrane region" description="Helical" evidence="1">
    <location>
        <begin position="479"/>
        <end position="503"/>
    </location>
</feature>
<dbReference type="Proteomes" id="UP000286931">
    <property type="component" value="Unassembled WGS sequence"/>
</dbReference>
<evidence type="ECO:0000313" key="2">
    <source>
        <dbReference type="EMBL" id="GCD93644.1"/>
    </source>
</evidence>
<feature type="transmembrane region" description="Helical" evidence="1">
    <location>
        <begin position="137"/>
        <end position="161"/>
    </location>
</feature>
<sequence length="548" mass="56057">MTATAVAPTPTASARHLAGTPTLVRLALRRDRVLLPVWVVALVGTLSSTERSLEKLYDTAAERADVAHDMNANGSFRALYGAVYADSYGALTVWRVGATLALLAGLMSLLVVIRHTRDEEETGRQEALSAAMVGRRAPLTAALTGAALANLALLVLCTAVLRGAGQSTAGSLAFGTSVALTGMAFAGIAAVSAQLTENTRLARGIAVAVLGVAFVLRAAGDAARPAADGGSHPLVWVTPLGWAENVRPFAGDRWWALLPTAALAAGCAVLAYALAGRRDIGAGFIRPRPGPAHAPASLAGAYGLAWRLQRGTLAAWAIGLAFGGAVFGGIADGAKDIVGDNDGTRDLVRRMGGHVDLTDAFLSTLIGLLGLICVVFAAGSILRLRDEETAARAEPLLANAVGRLRWAGGHLVIAYLGAAAVLAAGGLAMGLSYGITVGDVSGQLPRVLLATLAQTPAVWVMTGLAVLIVGALPRLTPAVWGLVGLVIALGWLGPALKLPQALLDVSPFAHLPKLPGADVTATPYAYLLALAAVLPIAGLTGLRRRDLG</sequence>
<feature type="transmembrane region" description="Helical" evidence="1">
    <location>
        <begin position="254"/>
        <end position="275"/>
    </location>
</feature>
<keyword evidence="1" id="KW-0812">Transmembrane</keyword>
<dbReference type="EMBL" id="BIFH01000014">
    <property type="protein sequence ID" value="GCD93644.1"/>
    <property type="molecule type" value="Genomic_DNA"/>
</dbReference>
<gene>
    <name evidence="2" type="ORF">EHYA_01289</name>
</gene>
<feature type="transmembrane region" description="Helical" evidence="1">
    <location>
        <begin position="93"/>
        <end position="116"/>
    </location>
</feature>
<feature type="transmembrane region" description="Helical" evidence="1">
    <location>
        <begin position="360"/>
        <end position="382"/>
    </location>
</feature>
<feature type="transmembrane region" description="Helical" evidence="1">
    <location>
        <begin position="167"/>
        <end position="189"/>
    </location>
</feature>
<feature type="transmembrane region" description="Helical" evidence="1">
    <location>
        <begin position="447"/>
        <end position="472"/>
    </location>
</feature>
<protein>
    <submittedName>
        <fullName evidence="2">ABC transporter membrane-spanning protein</fullName>
    </submittedName>
</protein>
<proteinExistence type="predicted"/>
<name>A0A401YGA5_9ACTN</name>
<feature type="transmembrane region" description="Helical" evidence="1">
    <location>
        <begin position="313"/>
        <end position="331"/>
    </location>
</feature>
<dbReference type="AlphaFoldDB" id="A0A401YGA5"/>
<feature type="transmembrane region" description="Helical" evidence="1">
    <location>
        <begin position="523"/>
        <end position="542"/>
    </location>
</feature>
<reference evidence="2 3" key="1">
    <citation type="submission" date="2018-12" db="EMBL/GenBank/DDBJ databases">
        <title>Draft genome sequence of Embleya hyalina NBRC 13850T.</title>
        <authorList>
            <person name="Komaki H."/>
            <person name="Hosoyama A."/>
            <person name="Kimura A."/>
            <person name="Ichikawa N."/>
            <person name="Tamura T."/>
        </authorList>
    </citation>
    <scope>NUCLEOTIDE SEQUENCE [LARGE SCALE GENOMIC DNA]</scope>
    <source>
        <strain evidence="2 3">NBRC 13850</strain>
    </source>
</reference>
<evidence type="ECO:0000313" key="3">
    <source>
        <dbReference type="Proteomes" id="UP000286931"/>
    </source>
</evidence>
<keyword evidence="1" id="KW-0472">Membrane</keyword>